<dbReference type="Proteomes" id="UP000198346">
    <property type="component" value="Unassembled WGS sequence"/>
</dbReference>
<reference evidence="3 4" key="1">
    <citation type="submission" date="2017-07" db="EMBL/GenBank/DDBJ databases">
        <authorList>
            <person name="Sun Z.S."/>
            <person name="Albrecht U."/>
            <person name="Echele G."/>
            <person name="Lee C.C."/>
        </authorList>
    </citation>
    <scope>NUCLEOTIDE SEQUENCE [LARGE SCALE GENOMIC DNA]</scope>
    <source>
        <strain evidence="3 4">CGMCC 1.12710</strain>
    </source>
</reference>
<feature type="domain" description="Mce/MlaD" evidence="2">
    <location>
        <begin position="38"/>
        <end position="115"/>
    </location>
</feature>
<proteinExistence type="predicted"/>
<gene>
    <name evidence="3" type="ORF">SAMN06297382_2090</name>
</gene>
<dbReference type="Pfam" id="PF02470">
    <property type="entry name" value="MlaD"/>
    <property type="match status" value="1"/>
</dbReference>
<dbReference type="PANTHER" id="PTHR33371">
    <property type="entry name" value="INTERMEMBRANE PHOSPHOLIPID TRANSPORT SYSTEM BINDING PROTEIN MLAD-RELATED"/>
    <property type="match status" value="1"/>
</dbReference>
<evidence type="ECO:0000256" key="1">
    <source>
        <dbReference type="SAM" id="Phobius"/>
    </source>
</evidence>
<dbReference type="InterPro" id="IPR052336">
    <property type="entry name" value="MlaD_Phospholipid_Transporter"/>
</dbReference>
<dbReference type="OrthoDB" id="7164001at2"/>
<keyword evidence="1" id="KW-0812">Transmembrane</keyword>
<keyword evidence="1" id="KW-0472">Membrane</keyword>
<dbReference type="AlphaFoldDB" id="A0A239PW58"/>
<accession>A0A239PW58</accession>
<keyword evidence="1" id="KW-1133">Transmembrane helix</keyword>
<dbReference type="RefSeq" id="WP_089412553.1">
    <property type="nucleotide sequence ID" value="NZ_FZQA01000004.1"/>
</dbReference>
<sequence>MSRAGIFETVVGVIVIAVAAIFLFYAYQASGEEMSRGAYRIEAVFGRVDGIAIGSEVRIAGVKVGSVAGHSLDLDTYEAKLDLAVAAGVPIPEDSVAKIVSDGLLGGAYVSIEPGASDVMLAPGERIALTQGSVDLLGLAVQAFTANAGSGEAEKSEPSADGL</sequence>
<dbReference type="InterPro" id="IPR003399">
    <property type="entry name" value="Mce/MlaD"/>
</dbReference>
<dbReference type="EMBL" id="FZQA01000004">
    <property type="protein sequence ID" value="SNT74182.1"/>
    <property type="molecule type" value="Genomic_DNA"/>
</dbReference>
<evidence type="ECO:0000313" key="3">
    <source>
        <dbReference type="EMBL" id="SNT74182.1"/>
    </source>
</evidence>
<protein>
    <submittedName>
        <fullName evidence="3">Phospholipid/cholesterol/gamma-HCH transport system substrate-binding protein</fullName>
    </submittedName>
</protein>
<keyword evidence="4" id="KW-1185">Reference proteome</keyword>
<evidence type="ECO:0000313" key="4">
    <source>
        <dbReference type="Proteomes" id="UP000198346"/>
    </source>
</evidence>
<dbReference type="PANTHER" id="PTHR33371:SF4">
    <property type="entry name" value="INTERMEMBRANE PHOSPHOLIPID TRANSPORT SYSTEM BINDING PROTEIN MLAD"/>
    <property type="match status" value="1"/>
</dbReference>
<feature type="transmembrane region" description="Helical" evidence="1">
    <location>
        <begin position="6"/>
        <end position="27"/>
    </location>
</feature>
<evidence type="ECO:0000259" key="2">
    <source>
        <dbReference type="Pfam" id="PF02470"/>
    </source>
</evidence>
<organism evidence="3 4">
    <name type="scientific">Amphiplicatus metriothermophilus</name>
    <dbReference type="NCBI Taxonomy" id="1519374"/>
    <lineage>
        <taxon>Bacteria</taxon>
        <taxon>Pseudomonadati</taxon>
        <taxon>Pseudomonadota</taxon>
        <taxon>Alphaproteobacteria</taxon>
        <taxon>Parvularculales</taxon>
        <taxon>Parvularculaceae</taxon>
        <taxon>Amphiplicatus</taxon>
    </lineage>
</organism>
<name>A0A239PW58_9PROT</name>